<evidence type="ECO:0000313" key="3">
    <source>
        <dbReference type="Proteomes" id="UP000199408"/>
    </source>
</evidence>
<name>A0A1C5JB02_9ACTN</name>
<dbReference type="SUPFAM" id="SSF55718">
    <property type="entry name" value="SCP-like"/>
    <property type="match status" value="1"/>
</dbReference>
<accession>A0A1C5JB02</accession>
<dbReference type="InterPro" id="IPR036527">
    <property type="entry name" value="SCP2_sterol-bd_dom_sf"/>
</dbReference>
<dbReference type="RefSeq" id="WP_091301962.1">
    <property type="nucleotide sequence ID" value="NZ_FMDN01000026.1"/>
</dbReference>
<dbReference type="InterPro" id="IPR041380">
    <property type="entry name" value="Acetyltransf_17"/>
</dbReference>
<dbReference type="PANTHER" id="PTHR37817:SF1">
    <property type="entry name" value="N-ACETYLTRANSFERASE EIS"/>
    <property type="match status" value="1"/>
</dbReference>
<keyword evidence="2" id="KW-0808">Transferase</keyword>
<evidence type="ECO:0000313" key="2">
    <source>
        <dbReference type="EMBL" id="SCG67698.1"/>
    </source>
</evidence>
<dbReference type="Gene3D" id="3.30.1050.10">
    <property type="entry name" value="SCP2 sterol-binding domain"/>
    <property type="match status" value="1"/>
</dbReference>
<dbReference type="GO" id="GO:0030649">
    <property type="term" value="P:aminoglycoside antibiotic catabolic process"/>
    <property type="evidence" value="ECO:0007669"/>
    <property type="project" value="TreeGrafter"/>
</dbReference>
<dbReference type="STRING" id="47864.GA0070560_12627"/>
<keyword evidence="3" id="KW-1185">Reference proteome</keyword>
<feature type="domain" description="N-acetyltransferase" evidence="1">
    <location>
        <begin position="3"/>
        <end position="147"/>
    </location>
</feature>
<dbReference type="SUPFAM" id="SSF55729">
    <property type="entry name" value="Acyl-CoA N-acyltransferases (Nat)"/>
    <property type="match status" value="1"/>
</dbReference>
<dbReference type="InterPro" id="IPR000182">
    <property type="entry name" value="GNAT_dom"/>
</dbReference>
<proteinExistence type="predicted"/>
<dbReference type="AlphaFoldDB" id="A0A1C5JB02"/>
<gene>
    <name evidence="2" type="ORF">GA0070560_12627</name>
</gene>
<dbReference type="InterPro" id="IPR025559">
    <property type="entry name" value="Eis_dom"/>
</dbReference>
<organism evidence="2 3">
    <name type="scientific">Micromonospora halophytica</name>
    <dbReference type="NCBI Taxonomy" id="47864"/>
    <lineage>
        <taxon>Bacteria</taxon>
        <taxon>Bacillati</taxon>
        <taxon>Actinomycetota</taxon>
        <taxon>Actinomycetes</taxon>
        <taxon>Micromonosporales</taxon>
        <taxon>Micromonosporaceae</taxon>
        <taxon>Micromonospora</taxon>
    </lineage>
</organism>
<dbReference type="OrthoDB" id="3498897at2"/>
<dbReference type="Pfam" id="PF13530">
    <property type="entry name" value="SCP2_2"/>
    <property type="match status" value="1"/>
</dbReference>
<sequence>MPVTVRELTDAELTDAWQLGRLAFGSDPQPPPAATAPRAGLTRYGAFDDTGRLLGKAVDLHHDQWWAGRPVAAADVAGVAVAPEARGRGIARALLRALLRDAHDRGAAVSALFPTVSAPYRACGWEVAGTLRTVALPTATLPRHRRADHLSVRAGGPADLTAVADLYEQTARHRCGMLTRRGPLFATDDLPYDGLTLVEDHGRLVGYAGWQRGRGYGHDSVLTVDDVLATTADAARELVAVLASWHSVAPTLRLTLLPGDALAATLPLESTREHDQDTWMHRPVDVTRAVRDRGWPPHVRGSVTFTLDDPLADWNTGTWQLDIADGTAELRRTDTDADLHLSVRGFALLYTGATTAAAAAHAGLLHHPTGTPPHALDLLAAGGPAHLHDYF</sequence>
<evidence type="ECO:0000259" key="1">
    <source>
        <dbReference type="PROSITE" id="PS51186"/>
    </source>
</evidence>
<dbReference type="Proteomes" id="UP000199408">
    <property type="component" value="Unassembled WGS sequence"/>
</dbReference>
<dbReference type="Pfam" id="PF13527">
    <property type="entry name" value="Acetyltransf_9"/>
    <property type="match status" value="1"/>
</dbReference>
<reference evidence="3" key="1">
    <citation type="submission" date="2016-06" db="EMBL/GenBank/DDBJ databases">
        <authorList>
            <person name="Varghese N."/>
        </authorList>
    </citation>
    <scope>NUCLEOTIDE SEQUENCE [LARGE SCALE GENOMIC DNA]</scope>
    <source>
        <strain evidence="3">DSM 43171</strain>
    </source>
</reference>
<protein>
    <submittedName>
        <fullName evidence="2">Predicted acetyltransferase</fullName>
    </submittedName>
</protein>
<dbReference type="GO" id="GO:0034069">
    <property type="term" value="F:aminoglycoside N-acetyltransferase activity"/>
    <property type="evidence" value="ECO:0007669"/>
    <property type="project" value="TreeGrafter"/>
</dbReference>
<dbReference type="PANTHER" id="PTHR37817">
    <property type="entry name" value="N-ACETYLTRANSFERASE EIS"/>
    <property type="match status" value="1"/>
</dbReference>
<dbReference type="PROSITE" id="PS51186">
    <property type="entry name" value="GNAT"/>
    <property type="match status" value="1"/>
</dbReference>
<dbReference type="InterPro" id="IPR016181">
    <property type="entry name" value="Acyl_CoA_acyltransferase"/>
</dbReference>
<dbReference type="InterPro" id="IPR051554">
    <property type="entry name" value="Acetyltransferase_Eis"/>
</dbReference>
<dbReference type="Pfam" id="PF17668">
    <property type="entry name" value="Acetyltransf_17"/>
    <property type="match status" value="1"/>
</dbReference>
<dbReference type="EMBL" id="FMDN01000026">
    <property type="protein sequence ID" value="SCG67698.1"/>
    <property type="molecule type" value="Genomic_DNA"/>
</dbReference>
<dbReference type="Gene3D" id="3.40.630.30">
    <property type="match status" value="2"/>
</dbReference>